<accession>A0A2Z2KLS0</accession>
<dbReference type="KEGG" id="pdh:B9T62_01265"/>
<evidence type="ECO:0000313" key="3">
    <source>
        <dbReference type="Proteomes" id="UP000249890"/>
    </source>
</evidence>
<evidence type="ECO:0000256" key="1">
    <source>
        <dbReference type="SAM" id="SignalP"/>
    </source>
</evidence>
<dbReference type="Proteomes" id="UP000249890">
    <property type="component" value="Chromosome"/>
</dbReference>
<gene>
    <name evidence="2" type="ORF">B9T62_01265</name>
</gene>
<evidence type="ECO:0008006" key="4">
    <source>
        <dbReference type="Google" id="ProtNLM"/>
    </source>
</evidence>
<feature type="chain" id="PRO_5038728148" description="Lipoprotein" evidence="1">
    <location>
        <begin position="22"/>
        <end position="214"/>
    </location>
</feature>
<evidence type="ECO:0000313" key="2">
    <source>
        <dbReference type="EMBL" id="ASA19568.1"/>
    </source>
</evidence>
<proteinExistence type="predicted"/>
<dbReference type="RefSeq" id="WP_087913593.1">
    <property type="nucleotide sequence ID" value="NZ_CP021780.1"/>
</dbReference>
<keyword evidence="1" id="KW-0732">Signal</keyword>
<dbReference type="EMBL" id="CP021780">
    <property type="protein sequence ID" value="ASA19568.1"/>
    <property type="molecule type" value="Genomic_DNA"/>
</dbReference>
<name>A0A2Z2KLS0_9BACL</name>
<dbReference type="OrthoDB" id="2617616at2"/>
<protein>
    <recommendedName>
        <fullName evidence="4">Lipoprotein</fullName>
    </recommendedName>
</protein>
<reference evidence="2 3" key="1">
    <citation type="submission" date="2017-06" db="EMBL/GenBank/DDBJ databases">
        <title>Complete genome sequence of Paenibacillus donghaensis KCTC 13049T isolated from East Sea sediment, South Korea.</title>
        <authorList>
            <person name="Jung B.K."/>
            <person name="Hong S.-J."/>
            <person name="Shin J.-H."/>
        </authorList>
    </citation>
    <scope>NUCLEOTIDE SEQUENCE [LARGE SCALE GENOMIC DNA]</scope>
    <source>
        <strain evidence="2 3">KCTC 13049</strain>
    </source>
</reference>
<feature type="signal peptide" evidence="1">
    <location>
        <begin position="1"/>
        <end position="21"/>
    </location>
</feature>
<sequence length="214" mass="23597">MNKSIVKAALAVTMLVSGVMGQGVVTTAAAAKPAATVKPNATVKPATTAVPIMRDNLSKYGLKKDVELPVTVEAGGLSYTLEKVMIYDFKSPEVKKLQKLYGFQNMGGILVNPKYFVWTKVTITNISKNKLIGSGRTIENMVLLRFQDGQILDGIWPANRAEKTNDKEALWTYNLAPGQKLTSNLAYAYNGEFNYFVMRTFNNGKISEKYVVKE</sequence>
<organism evidence="2 3">
    <name type="scientific">Paenibacillus donghaensis</name>
    <dbReference type="NCBI Taxonomy" id="414771"/>
    <lineage>
        <taxon>Bacteria</taxon>
        <taxon>Bacillati</taxon>
        <taxon>Bacillota</taxon>
        <taxon>Bacilli</taxon>
        <taxon>Bacillales</taxon>
        <taxon>Paenibacillaceae</taxon>
        <taxon>Paenibacillus</taxon>
    </lineage>
</organism>
<dbReference type="AlphaFoldDB" id="A0A2Z2KLS0"/>
<keyword evidence="3" id="KW-1185">Reference proteome</keyword>